<evidence type="ECO:0008006" key="5">
    <source>
        <dbReference type="Google" id="ProtNLM"/>
    </source>
</evidence>
<gene>
    <name evidence="3" type="ORF">OYC64_016163</name>
</gene>
<evidence type="ECO:0000259" key="1">
    <source>
        <dbReference type="Pfam" id="PF14694"/>
    </source>
</evidence>
<evidence type="ECO:0000313" key="4">
    <source>
        <dbReference type="Proteomes" id="UP001619887"/>
    </source>
</evidence>
<reference evidence="3 4" key="1">
    <citation type="journal article" date="2022" name="G3 (Bethesda)">
        <title>Evaluating Illumina-, Nanopore-, and PacBio-based genome assembly strategies with the bald notothen, Trematomus borchgrevinki.</title>
        <authorList>
            <person name="Rayamajhi N."/>
            <person name="Cheng C.C."/>
            <person name="Catchen J.M."/>
        </authorList>
    </citation>
    <scope>NUCLEOTIDE SEQUENCE [LARGE SCALE GENOMIC DNA]</scope>
    <source>
        <strain evidence="3">AGRC-2024</strain>
    </source>
</reference>
<dbReference type="PANTHER" id="PTHR16057:SF1">
    <property type="entry name" value="PROTEIN LINES HOMOLOG 1"/>
    <property type="match status" value="1"/>
</dbReference>
<dbReference type="InterPro" id="IPR029415">
    <property type="entry name" value="Lines_C"/>
</dbReference>
<proteinExistence type="predicted"/>
<comment type="caution">
    <text evidence="3">The sequence shown here is derived from an EMBL/GenBank/DDBJ whole genome shotgun (WGS) entry which is preliminary data.</text>
</comment>
<reference evidence="3 4" key="2">
    <citation type="journal article" date="2024" name="G3 (Bethesda)">
        <title>The genome of the cryopelagic Antarctic bald notothen, Trematomus borchgrevinki.</title>
        <authorList>
            <person name="Rayamajhi N."/>
            <person name="Rivera-Colon A.G."/>
            <person name="Minhas B.F."/>
            <person name="Cheng C.C."/>
            <person name="Catchen J.M."/>
        </authorList>
    </citation>
    <scope>NUCLEOTIDE SEQUENCE [LARGE SCALE GENOMIC DNA]</scope>
    <source>
        <strain evidence="3">AGRC-2024</strain>
    </source>
</reference>
<feature type="domain" description="Protein Lines N-terminal" evidence="1">
    <location>
        <begin position="189"/>
        <end position="524"/>
    </location>
</feature>
<sequence>MEPTASREPGPVREPLACLTEAYTCLRSGSCPSQRAHDVASAIFVGVCGGVSSGDRESCPPENHSDPTVELSCISMSLLEKISSALMSGSLPPAATLYYAEVLTGLQDMDLMLQLILHFQSNDQIISHLAAKSVSTCVFYRLHTSSTVCPVWRQKCVQAFYSSTPSPALDTCLWSITDVFKRLLQGGHQENIGKLLSAFDSSLMAICSKFLPEERSEVLLCLDDVSRSRRWGSTLCLLLELLELLTASSVIYAADVCLQSQRITYTHSSALLTIIGGSSHYFVKKRALLLLKRAVLQKSGEDWALGEGLYIGPKNKHLRADMSMLAKSMLTAVATNWLQRVQVESSSFFGGTRHVRGKEGHKADCVMLRALGLLLLKSLELYIQTPSGAAGVNSAFEVCGYLQSVWGFLRQGSLLRTEVTHCCCWLSLLFGEQDDDMMEAAKALFSIFLHHRLCSGLDDCSMLKAACVFGCNPHCHFLLLLQSISFDHSILLDFLISTETCFLEYFVRYLKYLRADWQGFTAACGKTSLLDRHLSLQQSPTALCGGDVLKVTNRDQDPYRSNACFQHTGAISSAGMISMAAGFHLVEYDSSDESDTEKMEVSQGAPVASVSEKSRFSALDMKLQKLSVLTGILIEPNTTPHRRAEGPQVPVFQSERTSCPNMAPVSGHVTCDTLARVVLCMSQLREVVKRLHTKKLFPYNPSSLLRLLEQL</sequence>
<dbReference type="Proteomes" id="UP001619887">
    <property type="component" value="Unassembled WGS sequence"/>
</dbReference>
<dbReference type="PANTHER" id="PTHR16057">
    <property type="entry name" value="WINS1, 2 PROTEIN"/>
    <property type="match status" value="1"/>
</dbReference>
<keyword evidence="4" id="KW-1185">Reference proteome</keyword>
<dbReference type="Pfam" id="PF14694">
    <property type="entry name" value="LINES_N"/>
    <property type="match status" value="1"/>
</dbReference>
<dbReference type="Pfam" id="PF14695">
    <property type="entry name" value="LINES_C"/>
    <property type="match status" value="1"/>
</dbReference>
<evidence type="ECO:0000259" key="2">
    <source>
        <dbReference type="Pfam" id="PF14695"/>
    </source>
</evidence>
<accession>A0ABD2HK13</accession>
<dbReference type="InterPro" id="IPR024875">
    <property type="entry name" value="Protein_Lines"/>
</dbReference>
<protein>
    <recommendedName>
        <fullName evidence="5">Lines homolog 1</fullName>
    </recommendedName>
</protein>
<organism evidence="3 4">
    <name type="scientific">Pagothenia borchgrevinki</name>
    <name type="common">Bald rockcod</name>
    <name type="synonym">Trematomus borchgrevinki</name>
    <dbReference type="NCBI Taxonomy" id="8213"/>
    <lineage>
        <taxon>Eukaryota</taxon>
        <taxon>Metazoa</taxon>
        <taxon>Chordata</taxon>
        <taxon>Craniata</taxon>
        <taxon>Vertebrata</taxon>
        <taxon>Euteleostomi</taxon>
        <taxon>Actinopterygii</taxon>
        <taxon>Neopterygii</taxon>
        <taxon>Teleostei</taxon>
        <taxon>Neoteleostei</taxon>
        <taxon>Acanthomorphata</taxon>
        <taxon>Eupercaria</taxon>
        <taxon>Perciformes</taxon>
        <taxon>Notothenioidei</taxon>
        <taxon>Nototheniidae</taxon>
        <taxon>Pagothenia</taxon>
    </lineage>
</organism>
<name>A0ABD2HK13_PAGBO</name>
<evidence type="ECO:0000313" key="3">
    <source>
        <dbReference type="EMBL" id="KAL3066161.1"/>
    </source>
</evidence>
<feature type="domain" description="Protein Lines C-terminal" evidence="2">
    <location>
        <begin position="677"/>
        <end position="710"/>
    </location>
</feature>
<dbReference type="EMBL" id="JBIYXZ010002069">
    <property type="protein sequence ID" value="KAL3066161.1"/>
    <property type="molecule type" value="Genomic_DNA"/>
</dbReference>
<dbReference type="AlphaFoldDB" id="A0ABD2HK13"/>
<dbReference type="InterPro" id="IPR032794">
    <property type="entry name" value="LINES_N"/>
</dbReference>